<dbReference type="InterPro" id="IPR011006">
    <property type="entry name" value="CheY-like_superfamily"/>
</dbReference>
<dbReference type="SMART" id="SM00448">
    <property type="entry name" value="REC"/>
    <property type="match status" value="1"/>
</dbReference>
<dbReference type="CDD" id="cd17546">
    <property type="entry name" value="REC_hyHK_CKI1_RcsC-like"/>
    <property type="match status" value="1"/>
</dbReference>
<organism evidence="2">
    <name type="scientific">marine sediment metagenome</name>
    <dbReference type="NCBI Taxonomy" id="412755"/>
    <lineage>
        <taxon>unclassified sequences</taxon>
        <taxon>metagenomes</taxon>
        <taxon>ecological metagenomes</taxon>
    </lineage>
</organism>
<dbReference type="Pfam" id="PF00072">
    <property type="entry name" value="Response_reg"/>
    <property type="match status" value="1"/>
</dbReference>
<dbReference type="PANTHER" id="PTHR43228">
    <property type="entry name" value="TWO-COMPONENT RESPONSE REGULATOR"/>
    <property type="match status" value="1"/>
</dbReference>
<reference evidence="2" key="1">
    <citation type="journal article" date="2015" name="Nature">
        <title>Complex archaea that bridge the gap between prokaryotes and eukaryotes.</title>
        <authorList>
            <person name="Spang A."/>
            <person name="Saw J.H."/>
            <person name="Jorgensen S.L."/>
            <person name="Zaremba-Niedzwiedzka K."/>
            <person name="Martijn J."/>
            <person name="Lind A.E."/>
            <person name="van Eijk R."/>
            <person name="Schleper C."/>
            <person name="Guy L."/>
            <person name="Ettema T.J."/>
        </authorList>
    </citation>
    <scope>NUCLEOTIDE SEQUENCE</scope>
</reference>
<proteinExistence type="predicted"/>
<dbReference type="InterPro" id="IPR001789">
    <property type="entry name" value="Sig_transdc_resp-reg_receiver"/>
</dbReference>
<sequence>MTNYNPIKILLVDDDAVTNFIVSRKLSKLGIENIDAVENGAEALEYLENNEPNVIFLDINMPIMDGHEFMLEYKKRELSEEVKVFILSSSDRTCDKNKFLNFANVLDYIEKPLELENIKKAFKMIELVF</sequence>
<name>A0A0F9V7C7_9ZZZZ</name>
<dbReference type="AlphaFoldDB" id="A0A0F9V7C7"/>
<comment type="caution">
    <text evidence="2">The sequence shown here is derived from an EMBL/GenBank/DDBJ whole genome shotgun (WGS) entry which is preliminary data.</text>
</comment>
<dbReference type="InterPro" id="IPR052048">
    <property type="entry name" value="ST_Response_Regulator"/>
</dbReference>
<feature type="domain" description="Response regulatory" evidence="1">
    <location>
        <begin position="8"/>
        <end position="126"/>
    </location>
</feature>
<evidence type="ECO:0000259" key="1">
    <source>
        <dbReference type="PROSITE" id="PS50110"/>
    </source>
</evidence>
<accession>A0A0F9V7C7</accession>
<dbReference type="PROSITE" id="PS50110">
    <property type="entry name" value="RESPONSE_REGULATORY"/>
    <property type="match status" value="1"/>
</dbReference>
<dbReference type="GO" id="GO:0000160">
    <property type="term" value="P:phosphorelay signal transduction system"/>
    <property type="evidence" value="ECO:0007669"/>
    <property type="project" value="InterPro"/>
</dbReference>
<dbReference type="Gene3D" id="3.40.50.2300">
    <property type="match status" value="1"/>
</dbReference>
<dbReference type="SUPFAM" id="SSF52172">
    <property type="entry name" value="CheY-like"/>
    <property type="match status" value="1"/>
</dbReference>
<dbReference type="EMBL" id="LAZR01000036">
    <property type="protein sequence ID" value="KKO01176.1"/>
    <property type="molecule type" value="Genomic_DNA"/>
</dbReference>
<evidence type="ECO:0000313" key="2">
    <source>
        <dbReference type="EMBL" id="KKO01176.1"/>
    </source>
</evidence>
<protein>
    <recommendedName>
        <fullName evidence="1">Response regulatory domain-containing protein</fullName>
    </recommendedName>
</protein>
<gene>
    <name evidence="2" type="ORF">LCGC14_0117630</name>
</gene>
<dbReference type="PANTHER" id="PTHR43228:SF1">
    <property type="entry name" value="TWO-COMPONENT RESPONSE REGULATOR ARR22"/>
    <property type="match status" value="1"/>
</dbReference>